<evidence type="ECO:0000256" key="9">
    <source>
        <dbReference type="ARBA" id="ARBA00023163"/>
    </source>
</evidence>
<feature type="compositionally biased region" description="Polar residues" evidence="11">
    <location>
        <begin position="506"/>
        <end position="515"/>
    </location>
</feature>
<dbReference type="PROSITE" id="PS51005">
    <property type="entry name" value="NAC"/>
    <property type="match status" value="1"/>
</dbReference>
<evidence type="ECO:0000256" key="12">
    <source>
        <dbReference type="SAM" id="Phobius"/>
    </source>
</evidence>
<sequence length="575" mass="63107">MKMEVSMQSLPLGFRFRPTDEELVNHYLRKKINGRNMEVQVIPEIDVCKWEPWDLPGLSVIKTDDPEWFFFCPRDRKYPNGQRSNRATEAGYWKATGKDRTIKSRKSGCSPIPIGMKKTLVFYRGRAPKGERTHWIMHEYRPTLKDLDGTGPGQTAYVLCRLFRKEELINVGKYGDVEQTGDSPTTTKSSPDDDDASCDNMTPTALIPPTDSSCNNSHMNSDVEDHGADQNAGEVKFGNALAVDGSSHPDELTSGRVDCKVFSPMQPNPYGDLGLGFEPQYANDFGDDLNGLLFQDGTSEQDLSLTELLDEVFNGHDDWSCEVASSEKKPVIQLDNFHVIDGNHPYTDMDTKMTKEQMDSSFGSFGAQKPFFDGQIGSRNVGDLRDGIASHVAARGADSTTSTSFEMFQAVDNSVSFSNDIGGSTGVEIRTRQAQAQSYSDNFLPQGTAPRRLRLQAKFSTGHSGTGPVRDTSCLEDEDEVQSSLTENQDETADEQPKEDGHFDKSSSAGNTTLRQRVKGDRDGFAEKGSLGVTSAGSDSVTCVKGGFRTAWVIGISGALFLAVGLVGICGFLWS</sequence>
<evidence type="ECO:0000256" key="2">
    <source>
        <dbReference type="ARBA" id="ARBA00004167"/>
    </source>
</evidence>
<feature type="region of interest" description="Disordered" evidence="11">
    <location>
        <begin position="483"/>
        <end position="521"/>
    </location>
</feature>
<dbReference type="Proteomes" id="UP001154282">
    <property type="component" value="Unassembled WGS sequence"/>
</dbReference>
<dbReference type="PANTHER" id="PTHR31744:SF216">
    <property type="entry name" value="NAC TRANSCRIPTION FACTOR"/>
    <property type="match status" value="1"/>
</dbReference>
<keyword evidence="8" id="KW-0010">Activator</keyword>
<dbReference type="EMBL" id="CAMGYJ010000007">
    <property type="protein sequence ID" value="CAI0441853.1"/>
    <property type="molecule type" value="Genomic_DNA"/>
</dbReference>
<evidence type="ECO:0000256" key="6">
    <source>
        <dbReference type="ARBA" id="ARBA00023125"/>
    </source>
</evidence>
<dbReference type="GO" id="GO:0005634">
    <property type="term" value="C:nucleus"/>
    <property type="evidence" value="ECO:0007669"/>
    <property type="project" value="UniProtKB-SubCell"/>
</dbReference>
<comment type="caution">
    <text evidence="14">The sequence shown here is derived from an EMBL/GenBank/DDBJ whole genome shotgun (WGS) entry which is preliminary data.</text>
</comment>
<dbReference type="GO" id="GO:0006355">
    <property type="term" value="P:regulation of DNA-templated transcription"/>
    <property type="evidence" value="ECO:0007669"/>
    <property type="project" value="InterPro"/>
</dbReference>
<organism evidence="14 15">
    <name type="scientific">Linum tenue</name>
    <dbReference type="NCBI Taxonomy" id="586396"/>
    <lineage>
        <taxon>Eukaryota</taxon>
        <taxon>Viridiplantae</taxon>
        <taxon>Streptophyta</taxon>
        <taxon>Embryophyta</taxon>
        <taxon>Tracheophyta</taxon>
        <taxon>Spermatophyta</taxon>
        <taxon>Magnoliopsida</taxon>
        <taxon>eudicotyledons</taxon>
        <taxon>Gunneridae</taxon>
        <taxon>Pentapetalae</taxon>
        <taxon>rosids</taxon>
        <taxon>fabids</taxon>
        <taxon>Malpighiales</taxon>
        <taxon>Linaceae</taxon>
        <taxon>Linum</taxon>
    </lineage>
</organism>
<feature type="transmembrane region" description="Helical" evidence="12">
    <location>
        <begin position="551"/>
        <end position="574"/>
    </location>
</feature>
<feature type="domain" description="NAC" evidence="13">
    <location>
        <begin position="10"/>
        <end position="165"/>
    </location>
</feature>
<keyword evidence="4 12" id="KW-1133">Transmembrane helix</keyword>
<dbReference type="AlphaFoldDB" id="A0AAV0M8P7"/>
<dbReference type="SUPFAM" id="SSF101941">
    <property type="entry name" value="NAC domain"/>
    <property type="match status" value="1"/>
</dbReference>
<dbReference type="InterPro" id="IPR003441">
    <property type="entry name" value="NAC-dom"/>
</dbReference>
<dbReference type="FunFam" id="2.170.150.80:FF:000002">
    <property type="entry name" value="Nac domain-containing protein 86"/>
    <property type="match status" value="1"/>
</dbReference>
<evidence type="ECO:0000256" key="5">
    <source>
        <dbReference type="ARBA" id="ARBA00023015"/>
    </source>
</evidence>
<evidence type="ECO:0000256" key="11">
    <source>
        <dbReference type="SAM" id="MobiDB-lite"/>
    </source>
</evidence>
<feature type="compositionally biased region" description="Basic and acidic residues" evidence="11">
    <location>
        <begin position="495"/>
        <end position="505"/>
    </location>
</feature>
<keyword evidence="10" id="KW-0539">Nucleus</keyword>
<keyword evidence="5" id="KW-0805">Transcription regulation</keyword>
<keyword evidence="6" id="KW-0238">DNA-binding</keyword>
<evidence type="ECO:0000256" key="7">
    <source>
        <dbReference type="ARBA" id="ARBA00023136"/>
    </source>
</evidence>
<dbReference type="Pfam" id="PF02365">
    <property type="entry name" value="NAM"/>
    <property type="match status" value="1"/>
</dbReference>
<feature type="region of interest" description="Disordered" evidence="11">
    <location>
        <begin position="174"/>
        <end position="227"/>
    </location>
</feature>
<feature type="compositionally biased region" description="Polar residues" evidence="11">
    <location>
        <begin position="210"/>
        <end position="220"/>
    </location>
</feature>
<dbReference type="Gene3D" id="2.170.150.80">
    <property type="entry name" value="NAC domain"/>
    <property type="match status" value="1"/>
</dbReference>
<evidence type="ECO:0000256" key="8">
    <source>
        <dbReference type="ARBA" id="ARBA00023159"/>
    </source>
</evidence>
<dbReference type="InterPro" id="IPR036093">
    <property type="entry name" value="NAC_dom_sf"/>
</dbReference>
<proteinExistence type="predicted"/>
<accession>A0AAV0M8P7</accession>
<evidence type="ECO:0000313" key="15">
    <source>
        <dbReference type="Proteomes" id="UP001154282"/>
    </source>
</evidence>
<dbReference type="GO" id="GO:0000976">
    <property type="term" value="F:transcription cis-regulatory region binding"/>
    <property type="evidence" value="ECO:0007669"/>
    <property type="project" value="UniProtKB-ARBA"/>
</dbReference>
<reference evidence="14" key="1">
    <citation type="submission" date="2022-08" db="EMBL/GenBank/DDBJ databases">
        <authorList>
            <person name="Gutierrez-Valencia J."/>
        </authorList>
    </citation>
    <scope>NUCLEOTIDE SEQUENCE</scope>
</reference>
<evidence type="ECO:0000313" key="14">
    <source>
        <dbReference type="EMBL" id="CAI0441853.1"/>
    </source>
</evidence>
<keyword evidence="9" id="KW-0804">Transcription</keyword>
<keyword evidence="15" id="KW-1185">Reference proteome</keyword>
<name>A0AAV0M8P7_9ROSI</name>
<evidence type="ECO:0000256" key="3">
    <source>
        <dbReference type="ARBA" id="ARBA00022692"/>
    </source>
</evidence>
<evidence type="ECO:0000256" key="10">
    <source>
        <dbReference type="ARBA" id="ARBA00023242"/>
    </source>
</evidence>
<dbReference type="PANTHER" id="PTHR31744">
    <property type="entry name" value="PROTEIN CUP-SHAPED COTYLEDON 2-RELATED"/>
    <property type="match status" value="1"/>
</dbReference>
<evidence type="ECO:0000259" key="13">
    <source>
        <dbReference type="PROSITE" id="PS51005"/>
    </source>
</evidence>
<dbReference type="GO" id="GO:0016020">
    <property type="term" value="C:membrane"/>
    <property type="evidence" value="ECO:0007669"/>
    <property type="project" value="UniProtKB-SubCell"/>
</dbReference>
<protein>
    <recommendedName>
        <fullName evidence="13">NAC domain-containing protein</fullName>
    </recommendedName>
</protein>
<gene>
    <name evidence="14" type="ORF">LITE_LOCUS27049</name>
</gene>
<evidence type="ECO:0000256" key="4">
    <source>
        <dbReference type="ARBA" id="ARBA00022989"/>
    </source>
</evidence>
<keyword evidence="7 12" id="KW-0472">Membrane</keyword>
<evidence type="ECO:0000256" key="1">
    <source>
        <dbReference type="ARBA" id="ARBA00004123"/>
    </source>
</evidence>
<keyword evidence="3 12" id="KW-0812">Transmembrane</keyword>
<comment type="subcellular location">
    <subcellularLocation>
        <location evidence="2">Membrane</location>
        <topology evidence="2">Single-pass membrane protein</topology>
    </subcellularLocation>
    <subcellularLocation>
        <location evidence="1">Nucleus</location>
    </subcellularLocation>
</comment>